<accession>A0A0F5LW65</accession>
<keyword evidence="1" id="KW-0813">Transport</keyword>
<evidence type="ECO:0000313" key="3">
    <source>
        <dbReference type="EMBL" id="KKB86434.1"/>
    </source>
</evidence>
<protein>
    <submittedName>
        <fullName evidence="4">Flagellar assembly protein FliH</fullName>
    </submittedName>
</protein>
<dbReference type="EMBL" id="FQVC01000003">
    <property type="protein sequence ID" value="SHE89198.1"/>
    <property type="molecule type" value="Genomic_DNA"/>
</dbReference>
<dbReference type="PATRIC" id="fig|1121477.3.peg.1537"/>
<keyword evidence="4" id="KW-0282">Flagellum</keyword>
<keyword evidence="4" id="KW-0969">Cilium</keyword>
<dbReference type="OrthoDB" id="7304298at2"/>
<evidence type="ECO:0000313" key="4">
    <source>
        <dbReference type="EMBL" id="SHE89198.1"/>
    </source>
</evidence>
<keyword evidence="5" id="KW-1185">Reference proteome</keyword>
<sequence length="212" mass="22384">MAQPARFTFDLDLGERTAAPVPTMPEDLVAQLLAQAREEAYAEGKAQGERNATAMAAQTIAAAAGAIAARSSEMVAALDDASQTNRREAIELAASVGRKLAVHLLARQPAAELAALIAECMQSLEGVPHLVIRCHPEIADAIRDIATAHMATSGFSGRLIVMGDPDQRLGDGRLEWVDGGIVRDINAISRSIDSKISAYIAAQRGQHEGTAH</sequence>
<dbReference type="AlphaFoldDB" id="A0A0F5LW65"/>
<evidence type="ECO:0000256" key="2">
    <source>
        <dbReference type="ARBA" id="ARBA00022927"/>
    </source>
</evidence>
<dbReference type="PANTHER" id="PTHR34982">
    <property type="entry name" value="YOP PROTEINS TRANSLOCATION PROTEIN L"/>
    <property type="match status" value="1"/>
</dbReference>
<gene>
    <name evidence="4" type="ORF">SAMN02745223_01341</name>
    <name evidence="3" type="ORF">VW29_02405</name>
</gene>
<dbReference type="Proteomes" id="UP000184533">
    <property type="component" value="Unassembled WGS sequence"/>
</dbReference>
<dbReference type="GO" id="GO:0005829">
    <property type="term" value="C:cytosol"/>
    <property type="evidence" value="ECO:0007669"/>
    <property type="project" value="TreeGrafter"/>
</dbReference>
<dbReference type="PANTHER" id="PTHR34982:SF1">
    <property type="entry name" value="FLAGELLAR ASSEMBLY PROTEIN FLIH"/>
    <property type="match status" value="1"/>
</dbReference>
<name>A0A0F5LW65_9HYPH</name>
<organism evidence="3 5">
    <name type="scientific">Devosia limi DSM 17137</name>
    <dbReference type="NCBI Taxonomy" id="1121477"/>
    <lineage>
        <taxon>Bacteria</taxon>
        <taxon>Pseudomonadati</taxon>
        <taxon>Pseudomonadota</taxon>
        <taxon>Alphaproteobacteria</taxon>
        <taxon>Hyphomicrobiales</taxon>
        <taxon>Devosiaceae</taxon>
        <taxon>Devosia</taxon>
    </lineage>
</organism>
<evidence type="ECO:0000256" key="1">
    <source>
        <dbReference type="ARBA" id="ARBA00022448"/>
    </source>
</evidence>
<dbReference type="InterPro" id="IPR051472">
    <property type="entry name" value="T3SS_Stator/FliH"/>
</dbReference>
<dbReference type="STRING" id="1121477.SAMN02745223_01341"/>
<evidence type="ECO:0000313" key="5">
    <source>
        <dbReference type="Proteomes" id="UP000033608"/>
    </source>
</evidence>
<dbReference type="GO" id="GO:0015031">
    <property type="term" value="P:protein transport"/>
    <property type="evidence" value="ECO:0007669"/>
    <property type="project" value="UniProtKB-KW"/>
</dbReference>
<keyword evidence="4" id="KW-0966">Cell projection</keyword>
<reference evidence="3 5" key="1">
    <citation type="submission" date="2015-03" db="EMBL/GenBank/DDBJ databases">
        <authorList>
            <person name="Hassan Y.I."/>
            <person name="Lepp D."/>
            <person name="Zhou T."/>
        </authorList>
    </citation>
    <scope>NUCLEOTIDE SEQUENCE [LARGE SCALE GENOMIC DNA]</scope>
    <source>
        <strain evidence="3 5">DSM 17137</strain>
    </source>
</reference>
<dbReference type="Proteomes" id="UP000033608">
    <property type="component" value="Unassembled WGS sequence"/>
</dbReference>
<dbReference type="RefSeq" id="WP_046133764.1">
    <property type="nucleotide sequence ID" value="NZ_FQVC01000003.1"/>
</dbReference>
<evidence type="ECO:0000313" key="6">
    <source>
        <dbReference type="Proteomes" id="UP000184533"/>
    </source>
</evidence>
<proteinExistence type="predicted"/>
<reference evidence="4 6" key="2">
    <citation type="submission" date="2016-11" db="EMBL/GenBank/DDBJ databases">
        <authorList>
            <person name="Jaros S."/>
            <person name="Januszkiewicz K."/>
            <person name="Wedrychowicz H."/>
        </authorList>
    </citation>
    <scope>NUCLEOTIDE SEQUENCE [LARGE SCALE GENOMIC DNA]</scope>
    <source>
        <strain evidence="4 6">DSM 17137</strain>
    </source>
</reference>
<dbReference type="EMBL" id="LAJF01000036">
    <property type="protein sequence ID" value="KKB86434.1"/>
    <property type="molecule type" value="Genomic_DNA"/>
</dbReference>
<keyword evidence="2" id="KW-0653">Protein transport</keyword>